<dbReference type="WBParaSite" id="PDA_v2.g5006.t1">
    <property type="protein sequence ID" value="PDA_v2.g5006.t1"/>
    <property type="gene ID" value="PDA_v2.g5006"/>
</dbReference>
<evidence type="ECO:0000313" key="2">
    <source>
        <dbReference type="Proteomes" id="UP000887578"/>
    </source>
</evidence>
<organism evidence="2 3">
    <name type="scientific">Panagrolaimus davidi</name>
    <dbReference type="NCBI Taxonomy" id="227884"/>
    <lineage>
        <taxon>Eukaryota</taxon>
        <taxon>Metazoa</taxon>
        <taxon>Ecdysozoa</taxon>
        <taxon>Nematoda</taxon>
        <taxon>Chromadorea</taxon>
        <taxon>Rhabditida</taxon>
        <taxon>Tylenchina</taxon>
        <taxon>Panagrolaimomorpha</taxon>
        <taxon>Panagrolaimoidea</taxon>
        <taxon>Panagrolaimidae</taxon>
        <taxon>Panagrolaimus</taxon>
    </lineage>
</organism>
<feature type="region of interest" description="Disordered" evidence="1">
    <location>
        <begin position="233"/>
        <end position="265"/>
    </location>
</feature>
<dbReference type="AlphaFoldDB" id="A0A914QMP4"/>
<sequence length="631" mass="71231">MGRYRFSFEATMESFIKKLVPTSIKALEDCGGNVNKISAEDSFILLAEAYEIMCCDMELLERCGINENDLRPQVIASSNDKKFNFYYFGWDLVFCTTPIKIDGELQESKPYAVAFSSPGFHYLFNNFISGSTRRKSQNMSAALIQMNVKIQEFTSTMEARRLPSLRIQNKLRAPSQPIYEPLALRTRHRGGDKKAPSEPTRDDILKQQKEGRAERFARRQEVLELEREKKFLNEFSRPSPSPAVEAVDEPKKEEPKPAPPPPVELDRLDILINNVIEKAGEMAKSLKRKKRPKGANQFYDDDTFMPADDVKYLRVENLSGDVKAEVRKQMSQGRAARLSARNDPTSNKPLNPEISLSTAITNVKQQHQETPSQCSATEIQPNAAETRVNNDNNNTADIHQFQQSSVQPPPLTIPKRPLFTHLTPVSVSKPSALPNVSYRRPALNNVVPTIPTNYRLVTPAHSSQRTVYIHSPGDQSSTRLIRVIRQPSLRYSTPIIRPVRSQTYLNNGTSMPRPPFQQTYVRRVYSYEPSPRMVVPPTNGSLKPGIYRQTTPNTFIQSNNNLSSTNVFPINSNYNGIETELPKNGKITENGTPSPAALKHFDPDQAHIELLNGTKPEEKVLSTNQSTNQNF</sequence>
<reference evidence="3" key="1">
    <citation type="submission" date="2022-11" db="UniProtKB">
        <authorList>
            <consortium name="WormBaseParasite"/>
        </authorList>
    </citation>
    <scope>IDENTIFICATION</scope>
</reference>
<evidence type="ECO:0000256" key="1">
    <source>
        <dbReference type="SAM" id="MobiDB-lite"/>
    </source>
</evidence>
<accession>A0A914QMP4</accession>
<name>A0A914QMP4_9BILA</name>
<protein>
    <submittedName>
        <fullName evidence="3">Uncharacterized protein</fullName>
    </submittedName>
</protein>
<feature type="region of interest" description="Disordered" evidence="1">
    <location>
        <begin position="178"/>
        <end position="213"/>
    </location>
</feature>
<proteinExistence type="predicted"/>
<feature type="compositionally biased region" description="Basic and acidic residues" evidence="1">
    <location>
        <begin position="192"/>
        <end position="213"/>
    </location>
</feature>
<keyword evidence="2" id="KW-1185">Reference proteome</keyword>
<dbReference type="Proteomes" id="UP000887578">
    <property type="component" value="Unplaced"/>
</dbReference>
<feature type="region of interest" description="Disordered" evidence="1">
    <location>
        <begin position="331"/>
        <end position="350"/>
    </location>
</feature>
<evidence type="ECO:0000313" key="3">
    <source>
        <dbReference type="WBParaSite" id="PDA_v2.g5006.t1"/>
    </source>
</evidence>